<organism evidence="2 3">
    <name type="scientific">Paralvinella palmiformis</name>
    <dbReference type="NCBI Taxonomy" id="53620"/>
    <lineage>
        <taxon>Eukaryota</taxon>
        <taxon>Metazoa</taxon>
        <taxon>Spiralia</taxon>
        <taxon>Lophotrochozoa</taxon>
        <taxon>Annelida</taxon>
        <taxon>Polychaeta</taxon>
        <taxon>Sedentaria</taxon>
        <taxon>Canalipalpata</taxon>
        <taxon>Terebellida</taxon>
        <taxon>Terebelliformia</taxon>
        <taxon>Alvinellidae</taxon>
        <taxon>Paralvinella</taxon>
    </lineage>
</organism>
<feature type="region of interest" description="Disordered" evidence="1">
    <location>
        <begin position="284"/>
        <end position="312"/>
    </location>
</feature>
<name>A0AAD9JX53_9ANNE</name>
<comment type="caution">
    <text evidence="2">The sequence shown here is derived from an EMBL/GenBank/DDBJ whole genome shotgun (WGS) entry which is preliminary data.</text>
</comment>
<reference evidence="2" key="1">
    <citation type="journal article" date="2023" name="Mol. Biol. Evol.">
        <title>Third-Generation Sequencing Reveals the Adaptive Role of the Epigenome in Three Deep-Sea Polychaetes.</title>
        <authorList>
            <person name="Perez M."/>
            <person name="Aroh O."/>
            <person name="Sun Y."/>
            <person name="Lan Y."/>
            <person name="Juniper S.K."/>
            <person name="Young C.R."/>
            <person name="Angers B."/>
            <person name="Qian P.Y."/>
        </authorList>
    </citation>
    <scope>NUCLEOTIDE SEQUENCE</scope>
    <source>
        <strain evidence="2">P08H-3</strain>
    </source>
</reference>
<gene>
    <name evidence="2" type="ORF">LSH36_127g06055</name>
</gene>
<dbReference type="Proteomes" id="UP001208570">
    <property type="component" value="Unassembled WGS sequence"/>
</dbReference>
<sequence length="340" mass="38794">LKRRLVKLKQDLANKKKKLQKCERLSNARHHVQQKIREQFQLTKTEQTDGDGISSHIHTKVTFERCTNNEADLSSEQEDEKISKHECTYVSPTAELNATEEISFKTSTSAVLTGTSPNSEFEKPNILKYDSRSSQTSEFVNTINDQLISAVEKSTSESLLSDQLNRTYVVESNGHSKIRNCDMNHPFVADQTPTDTLHSSSDSILSQNVNRKKKQHICTVEHKSKYSHRSEEKGISTEGYDFLQSQHYPDLLKESVELKNSSGHQSNRVLESFDNKEKYKDSKVLWQDDQASRAPANENTEPLTERRRANEEKIDSVVNKSVMISDCLLDNESELSENVQ</sequence>
<evidence type="ECO:0000313" key="2">
    <source>
        <dbReference type="EMBL" id="KAK2160742.1"/>
    </source>
</evidence>
<feature type="non-terminal residue" evidence="2">
    <location>
        <position position="340"/>
    </location>
</feature>
<dbReference type="EMBL" id="JAODUP010000127">
    <property type="protein sequence ID" value="KAK2160742.1"/>
    <property type="molecule type" value="Genomic_DNA"/>
</dbReference>
<keyword evidence="3" id="KW-1185">Reference proteome</keyword>
<feature type="non-terminal residue" evidence="2">
    <location>
        <position position="1"/>
    </location>
</feature>
<accession>A0AAD9JX53</accession>
<feature type="compositionally biased region" description="Basic and acidic residues" evidence="1">
    <location>
        <begin position="303"/>
        <end position="312"/>
    </location>
</feature>
<evidence type="ECO:0000313" key="3">
    <source>
        <dbReference type="Proteomes" id="UP001208570"/>
    </source>
</evidence>
<evidence type="ECO:0000256" key="1">
    <source>
        <dbReference type="SAM" id="MobiDB-lite"/>
    </source>
</evidence>
<protein>
    <submittedName>
        <fullName evidence="2">Uncharacterized protein</fullName>
    </submittedName>
</protein>
<dbReference type="AlphaFoldDB" id="A0AAD9JX53"/>
<proteinExistence type="predicted"/>